<feature type="domain" description="F-box" evidence="1">
    <location>
        <begin position="32"/>
        <end position="66"/>
    </location>
</feature>
<dbReference type="InterPro" id="IPR025886">
    <property type="entry name" value="PP2-like"/>
</dbReference>
<dbReference type="InterPro" id="IPR036047">
    <property type="entry name" value="F-box-like_dom_sf"/>
</dbReference>
<sequence length="291" mass="33305">MSSAVVHDRPAEATMENSSEINLPELTESCISAILSFTTPRDVCRLSAVSRLFTAAANGDSLWNKFIPQQCYQILSRAVTPIEFASKRELYFRLCDSVLIDGGTQIFSLERSTGKIEYMLSATELSIAWGNDQHYWNWVSRNDSRFEVLAELKYVWWFCVSGQIDCRLLSEDTQYRVVFVLKFAERSRDWTTLPINFSVTGPDEQERESRRVFIEMQRVHRDPIDHIFEDAEWLEVVAGEFTLRANGNEGVTESSHMKCKFGMREVSRTRVKSGLFLDGVRIEPVNSSVGV</sequence>
<dbReference type="OMA" id="WCWSHRS"/>
<dbReference type="Gene3D" id="1.20.1280.50">
    <property type="match status" value="1"/>
</dbReference>
<proteinExistence type="evidence at transcript level"/>
<dbReference type="PANTHER" id="PTHR31960">
    <property type="entry name" value="F-BOX PROTEIN PP2-A15"/>
    <property type="match status" value="1"/>
</dbReference>
<dbReference type="Pfam" id="PF12937">
    <property type="entry name" value="F-box-like"/>
    <property type="match status" value="1"/>
</dbReference>
<evidence type="ECO:0000313" key="2">
    <source>
        <dbReference type="EMBL" id="ADE77551.1"/>
    </source>
</evidence>
<dbReference type="PANTHER" id="PTHR31960:SF2">
    <property type="entry name" value="F-BOX PROTEIN PP2-A15"/>
    <property type="match status" value="1"/>
</dbReference>
<reference evidence="2" key="1">
    <citation type="submission" date="2010-04" db="EMBL/GenBank/DDBJ databases">
        <authorList>
            <person name="Reid K.E."/>
            <person name="Liao N."/>
            <person name="Chan S."/>
            <person name="Docking R."/>
            <person name="Taylor G."/>
            <person name="Moore R."/>
            <person name="Mayo M."/>
            <person name="Munro S."/>
            <person name="King J."/>
            <person name="Yanchuk A."/>
            <person name="Holt R."/>
            <person name="Jones S."/>
            <person name="Marra M."/>
            <person name="Ritland C.E."/>
            <person name="Ritland K."/>
            <person name="Bohlmann J."/>
        </authorList>
    </citation>
    <scope>NUCLEOTIDE SEQUENCE</scope>
    <source>
        <tissue evidence="2">Bud</tissue>
    </source>
</reference>
<dbReference type="InterPro" id="IPR001810">
    <property type="entry name" value="F-box_dom"/>
</dbReference>
<dbReference type="SUPFAM" id="SSF81383">
    <property type="entry name" value="F-box domain"/>
    <property type="match status" value="1"/>
</dbReference>
<accession>D5ADD2</accession>
<dbReference type="AlphaFoldDB" id="D5ADD2"/>
<dbReference type="EMBL" id="BT124289">
    <property type="protein sequence ID" value="ADE77551.1"/>
    <property type="molecule type" value="mRNA"/>
</dbReference>
<organism evidence="2">
    <name type="scientific">Picea sitchensis</name>
    <name type="common">Sitka spruce</name>
    <name type="synonym">Pinus sitchensis</name>
    <dbReference type="NCBI Taxonomy" id="3332"/>
    <lineage>
        <taxon>Eukaryota</taxon>
        <taxon>Viridiplantae</taxon>
        <taxon>Streptophyta</taxon>
        <taxon>Embryophyta</taxon>
        <taxon>Tracheophyta</taxon>
        <taxon>Spermatophyta</taxon>
        <taxon>Pinopsida</taxon>
        <taxon>Pinidae</taxon>
        <taxon>Conifers I</taxon>
        <taxon>Pinales</taxon>
        <taxon>Pinaceae</taxon>
        <taxon>Picea</taxon>
    </lineage>
</organism>
<protein>
    <recommendedName>
        <fullName evidence="1">F-box domain-containing protein</fullName>
    </recommendedName>
</protein>
<dbReference type="CDD" id="cd22162">
    <property type="entry name" value="F-box_AtSKIP3-like"/>
    <property type="match status" value="1"/>
</dbReference>
<evidence type="ECO:0000259" key="1">
    <source>
        <dbReference type="Pfam" id="PF12937"/>
    </source>
</evidence>
<dbReference type="Pfam" id="PF14299">
    <property type="entry name" value="PP2"/>
    <property type="match status" value="1"/>
</dbReference>
<name>D5ADD2_PICSI</name>